<dbReference type="AlphaFoldDB" id="A0A2P2JCJ5"/>
<feature type="region of interest" description="Disordered" evidence="1">
    <location>
        <begin position="39"/>
        <end position="83"/>
    </location>
</feature>
<evidence type="ECO:0000313" key="2">
    <source>
        <dbReference type="EMBL" id="MBW91194.1"/>
    </source>
</evidence>
<proteinExistence type="predicted"/>
<dbReference type="EMBL" id="GGEC01010711">
    <property type="protein sequence ID" value="MBW91194.1"/>
    <property type="molecule type" value="Transcribed_RNA"/>
</dbReference>
<feature type="compositionally biased region" description="Low complexity" evidence="1">
    <location>
        <begin position="60"/>
        <end position="70"/>
    </location>
</feature>
<name>A0A2P2JCJ5_RHIMU</name>
<sequence length="109" mass="12351">MSKTRRPCFSNHAKIISSCSEMVQQVILEPKDQAPLRALGNSSMSCSGMTSSSPPPPHCEAATATASIPAPAEPWRRKRAAGEEKKRFWMGEEEIWRWGILERRIWQRI</sequence>
<evidence type="ECO:0000256" key="1">
    <source>
        <dbReference type="SAM" id="MobiDB-lite"/>
    </source>
</evidence>
<accession>A0A2P2JCJ5</accession>
<reference evidence="2" key="1">
    <citation type="submission" date="2018-02" db="EMBL/GenBank/DDBJ databases">
        <title>Rhizophora mucronata_Transcriptome.</title>
        <authorList>
            <person name="Meera S.P."/>
            <person name="Sreeshan A."/>
            <person name="Augustine A."/>
        </authorList>
    </citation>
    <scope>NUCLEOTIDE SEQUENCE</scope>
    <source>
        <tissue evidence="2">Leaf</tissue>
    </source>
</reference>
<protein>
    <submittedName>
        <fullName evidence="2">Uncharacterized protein LOC105632273 isoform X2</fullName>
    </submittedName>
</protein>
<organism evidence="2">
    <name type="scientific">Rhizophora mucronata</name>
    <name type="common">Asiatic mangrove</name>
    <dbReference type="NCBI Taxonomy" id="61149"/>
    <lineage>
        <taxon>Eukaryota</taxon>
        <taxon>Viridiplantae</taxon>
        <taxon>Streptophyta</taxon>
        <taxon>Embryophyta</taxon>
        <taxon>Tracheophyta</taxon>
        <taxon>Spermatophyta</taxon>
        <taxon>Magnoliopsida</taxon>
        <taxon>eudicotyledons</taxon>
        <taxon>Gunneridae</taxon>
        <taxon>Pentapetalae</taxon>
        <taxon>rosids</taxon>
        <taxon>fabids</taxon>
        <taxon>Malpighiales</taxon>
        <taxon>Rhizophoraceae</taxon>
        <taxon>Rhizophora</taxon>
    </lineage>
</organism>
<feature type="compositionally biased region" description="Low complexity" evidence="1">
    <location>
        <begin position="42"/>
        <end position="52"/>
    </location>
</feature>